<organism evidence="12 13">
    <name type="scientific">Megasphaera micronuciformis F0359</name>
    <dbReference type="NCBI Taxonomy" id="706434"/>
    <lineage>
        <taxon>Bacteria</taxon>
        <taxon>Bacillati</taxon>
        <taxon>Bacillota</taxon>
        <taxon>Negativicutes</taxon>
        <taxon>Veillonellales</taxon>
        <taxon>Veillonellaceae</taxon>
        <taxon>Megasphaera</taxon>
    </lineage>
</organism>
<dbReference type="PANTHER" id="PTHR10815:SF5">
    <property type="entry name" value="METHYLATED-DNA--PROTEIN-CYSTEINE METHYLTRANSFERASE"/>
    <property type="match status" value="1"/>
</dbReference>
<dbReference type="InterPro" id="IPR023546">
    <property type="entry name" value="MGMT"/>
</dbReference>
<comment type="miscellaneous">
    <text evidence="9">This enzyme catalyzes only one turnover and therefore is not strictly catalytic. According to one definition, an enzyme is a biocatalyst that acts repeatedly and over many reaction cycles.</text>
</comment>
<feature type="active site" description="Nucleophile; methyl group acceptor" evidence="9">
    <location>
        <position position="135"/>
    </location>
</feature>
<evidence type="ECO:0000259" key="10">
    <source>
        <dbReference type="Pfam" id="PF01035"/>
    </source>
</evidence>
<dbReference type="eggNOG" id="COG0350">
    <property type="taxonomic scope" value="Bacteria"/>
</dbReference>
<keyword evidence="13" id="KW-1185">Reference proteome</keyword>
<dbReference type="SUPFAM" id="SSF46767">
    <property type="entry name" value="Methylated DNA-protein cysteine methyltransferase, C-terminal domain"/>
    <property type="match status" value="1"/>
</dbReference>
<keyword evidence="6 9" id="KW-0227">DNA damage</keyword>
<keyword evidence="3 9" id="KW-0963">Cytoplasm</keyword>
<dbReference type="InterPro" id="IPR008332">
    <property type="entry name" value="MethylG_MeTrfase_N"/>
</dbReference>
<dbReference type="CDD" id="cd06445">
    <property type="entry name" value="ATase"/>
    <property type="match status" value="1"/>
</dbReference>
<dbReference type="NCBIfam" id="TIGR00589">
    <property type="entry name" value="ogt"/>
    <property type="match status" value="1"/>
</dbReference>
<evidence type="ECO:0000313" key="13">
    <source>
        <dbReference type="Proteomes" id="UP000003195"/>
    </source>
</evidence>
<dbReference type="HOGENOM" id="CLU_000445_52_2_9"/>
<accession>E2ZCL3</accession>
<feature type="domain" description="Methylguanine DNA methyltransferase ribonuclease-like" evidence="11">
    <location>
        <begin position="8"/>
        <end position="76"/>
    </location>
</feature>
<comment type="caution">
    <text evidence="12">The sequence shown here is derived from an EMBL/GenBank/DDBJ whole genome shotgun (WGS) entry which is preliminary data.</text>
</comment>
<evidence type="ECO:0000256" key="2">
    <source>
        <dbReference type="ARBA" id="ARBA00008711"/>
    </source>
</evidence>
<sequence length="168" mass="18554">MIFMKYVYTYESPLGTMVMAGTGSSLTNLDFKGQLYMPDFGADYTRKDTALFKRVAAWLDEYFLGKKPEPNIPLSLEGTEFRKDVWKILQNIPYGSTTTYGMIAKEMAKERGQNMSAQAVGGAVGHNPVSIIVPCHRVIGSDGSLTGYAGGKDKKRFLLDLEGASYLK</sequence>
<dbReference type="InterPro" id="IPR036217">
    <property type="entry name" value="MethylDNA_cys_MeTrfase_DNAb"/>
</dbReference>
<gene>
    <name evidence="12" type="ORF">HMPREF9429_00965</name>
</gene>
<dbReference type="FunFam" id="1.10.10.10:FF:000214">
    <property type="entry name" value="Methylated-DNA--protein-cysteine methyltransferase"/>
    <property type="match status" value="1"/>
</dbReference>
<evidence type="ECO:0000256" key="7">
    <source>
        <dbReference type="ARBA" id="ARBA00023204"/>
    </source>
</evidence>
<dbReference type="SUPFAM" id="SSF53155">
    <property type="entry name" value="Methylated DNA-protein cysteine methyltransferase domain"/>
    <property type="match status" value="1"/>
</dbReference>
<keyword evidence="7 9" id="KW-0234">DNA repair</keyword>
<proteinExistence type="inferred from homology"/>
<comment type="subcellular location">
    <subcellularLocation>
        <location evidence="9">Cytoplasm</location>
    </subcellularLocation>
</comment>
<dbReference type="Gene3D" id="3.30.160.70">
    <property type="entry name" value="Methylated DNA-protein cysteine methyltransferase domain"/>
    <property type="match status" value="1"/>
</dbReference>
<dbReference type="InterPro" id="IPR036388">
    <property type="entry name" value="WH-like_DNA-bd_sf"/>
</dbReference>
<evidence type="ECO:0000313" key="12">
    <source>
        <dbReference type="EMBL" id="EFQ03784.1"/>
    </source>
</evidence>
<keyword evidence="4 9" id="KW-0489">Methyltransferase</keyword>
<evidence type="ECO:0000256" key="4">
    <source>
        <dbReference type="ARBA" id="ARBA00022603"/>
    </source>
</evidence>
<dbReference type="Proteomes" id="UP000003195">
    <property type="component" value="Unassembled WGS sequence"/>
</dbReference>
<dbReference type="Pfam" id="PF01035">
    <property type="entry name" value="DNA_binding_1"/>
    <property type="match status" value="1"/>
</dbReference>
<dbReference type="PANTHER" id="PTHR10815">
    <property type="entry name" value="METHYLATED-DNA--PROTEIN-CYSTEINE METHYLTRANSFERASE"/>
    <property type="match status" value="1"/>
</dbReference>
<evidence type="ECO:0000256" key="3">
    <source>
        <dbReference type="ARBA" id="ARBA00022490"/>
    </source>
</evidence>
<protein>
    <recommendedName>
        <fullName evidence="9">Methylated-DNA--protein-cysteine methyltransferase</fullName>
        <ecNumber evidence="9">2.1.1.63</ecNumber>
    </recommendedName>
    <alternativeName>
        <fullName evidence="9">6-O-methylguanine-DNA methyltransferase</fullName>
        <shortName evidence="9">MGMT</shortName>
    </alternativeName>
    <alternativeName>
        <fullName evidence="9">O-6-methylguanine-DNA-alkyltransferase</fullName>
    </alternativeName>
</protein>
<dbReference type="GO" id="GO:0003908">
    <property type="term" value="F:methylated-DNA-[protein]-cysteine S-methyltransferase activity"/>
    <property type="evidence" value="ECO:0007669"/>
    <property type="project" value="UniProtKB-UniRule"/>
</dbReference>
<dbReference type="Pfam" id="PF02870">
    <property type="entry name" value="Methyltransf_1N"/>
    <property type="match status" value="1"/>
</dbReference>
<evidence type="ECO:0000256" key="9">
    <source>
        <dbReference type="HAMAP-Rule" id="MF_00772"/>
    </source>
</evidence>
<comment type="function">
    <text evidence="9">Involved in the cellular defense against the biological effects of O6-methylguanine (O6-MeG) and O4-methylthymine (O4-MeT) in DNA. Repairs the methylated nucleobase in DNA by stoichiometrically transferring the methyl group to a cysteine residue in the enzyme. This is a suicide reaction: the enzyme is irreversibly inactivated.</text>
</comment>
<evidence type="ECO:0000256" key="1">
    <source>
        <dbReference type="ARBA" id="ARBA00001286"/>
    </source>
</evidence>
<reference evidence="12 13" key="1">
    <citation type="submission" date="2010-08" db="EMBL/GenBank/DDBJ databases">
        <authorList>
            <person name="Weinstock G."/>
            <person name="Sodergren E."/>
            <person name="Clifton S."/>
            <person name="Fulton L."/>
            <person name="Fulton B."/>
            <person name="Courtney L."/>
            <person name="Fronick C."/>
            <person name="Harrison M."/>
            <person name="Strong C."/>
            <person name="Farmer C."/>
            <person name="Delahaunty K."/>
            <person name="Markovic C."/>
            <person name="Hall O."/>
            <person name="Minx P."/>
            <person name="Tomlinson C."/>
            <person name="Mitreva M."/>
            <person name="Hou S."/>
            <person name="Chen J."/>
            <person name="Wollam A."/>
            <person name="Pepin K.H."/>
            <person name="Johnson M."/>
            <person name="Bhonagiri V."/>
            <person name="Zhang X."/>
            <person name="Suruliraj S."/>
            <person name="Warren W."/>
            <person name="Chinwalla A."/>
            <person name="Mardis E.R."/>
            <person name="Wilson R.K."/>
        </authorList>
    </citation>
    <scope>NUCLEOTIDE SEQUENCE [LARGE SCALE GENOMIC DNA]</scope>
    <source>
        <strain evidence="12 13">F0359</strain>
    </source>
</reference>
<dbReference type="InterPro" id="IPR001497">
    <property type="entry name" value="MethylDNA_cys_MeTrfase_AS"/>
</dbReference>
<dbReference type="InterPro" id="IPR036631">
    <property type="entry name" value="MGMT_N_sf"/>
</dbReference>
<dbReference type="EC" id="2.1.1.63" evidence="9"/>
<feature type="domain" description="Methylated-DNA-[protein]-cysteine S-methyltransferase DNA binding" evidence="10">
    <location>
        <begin position="80"/>
        <end position="164"/>
    </location>
</feature>
<dbReference type="PROSITE" id="PS00374">
    <property type="entry name" value="MGMT"/>
    <property type="match status" value="1"/>
</dbReference>
<evidence type="ECO:0000256" key="6">
    <source>
        <dbReference type="ARBA" id="ARBA00022763"/>
    </source>
</evidence>
<dbReference type="STRING" id="706434.HMPREF9429_00965"/>
<dbReference type="EMBL" id="AECS01000037">
    <property type="protein sequence ID" value="EFQ03784.1"/>
    <property type="molecule type" value="Genomic_DNA"/>
</dbReference>
<dbReference type="GO" id="GO:0005737">
    <property type="term" value="C:cytoplasm"/>
    <property type="evidence" value="ECO:0007669"/>
    <property type="project" value="UniProtKB-SubCell"/>
</dbReference>
<keyword evidence="5 9" id="KW-0808">Transferase</keyword>
<comment type="catalytic activity">
    <reaction evidence="1 9">
        <text>a 4-O-methyl-thymidine in DNA + L-cysteinyl-[protein] = a thymidine in DNA + S-methyl-L-cysteinyl-[protein]</text>
        <dbReference type="Rhea" id="RHEA:53428"/>
        <dbReference type="Rhea" id="RHEA-COMP:10131"/>
        <dbReference type="Rhea" id="RHEA-COMP:10132"/>
        <dbReference type="Rhea" id="RHEA-COMP:13555"/>
        <dbReference type="Rhea" id="RHEA-COMP:13556"/>
        <dbReference type="ChEBI" id="CHEBI:29950"/>
        <dbReference type="ChEBI" id="CHEBI:82612"/>
        <dbReference type="ChEBI" id="CHEBI:137386"/>
        <dbReference type="ChEBI" id="CHEBI:137387"/>
        <dbReference type="EC" id="2.1.1.63"/>
    </reaction>
</comment>
<dbReference type="InterPro" id="IPR014048">
    <property type="entry name" value="MethylDNA_cys_MeTrfase_DNA-bd"/>
</dbReference>
<evidence type="ECO:0000256" key="5">
    <source>
        <dbReference type="ARBA" id="ARBA00022679"/>
    </source>
</evidence>
<dbReference type="AlphaFoldDB" id="E2ZCL3"/>
<evidence type="ECO:0000259" key="11">
    <source>
        <dbReference type="Pfam" id="PF02870"/>
    </source>
</evidence>
<comment type="catalytic activity">
    <reaction evidence="8 9">
        <text>a 6-O-methyl-2'-deoxyguanosine in DNA + L-cysteinyl-[protein] = S-methyl-L-cysteinyl-[protein] + a 2'-deoxyguanosine in DNA</text>
        <dbReference type="Rhea" id="RHEA:24000"/>
        <dbReference type="Rhea" id="RHEA-COMP:10131"/>
        <dbReference type="Rhea" id="RHEA-COMP:10132"/>
        <dbReference type="Rhea" id="RHEA-COMP:11367"/>
        <dbReference type="Rhea" id="RHEA-COMP:11368"/>
        <dbReference type="ChEBI" id="CHEBI:29950"/>
        <dbReference type="ChEBI" id="CHEBI:82612"/>
        <dbReference type="ChEBI" id="CHEBI:85445"/>
        <dbReference type="ChEBI" id="CHEBI:85448"/>
        <dbReference type="EC" id="2.1.1.63"/>
    </reaction>
</comment>
<name>E2ZCL3_9FIRM</name>
<dbReference type="Gene3D" id="1.10.10.10">
    <property type="entry name" value="Winged helix-like DNA-binding domain superfamily/Winged helix DNA-binding domain"/>
    <property type="match status" value="1"/>
</dbReference>
<comment type="similarity">
    <text evidence="2 9">Belongs to the MGMT family.</text>
</comment>
<evidence type="ECO:0000256" key="8">
    <source>
        <dbReference type="ARBA" id="ARBA00049348"/>
    </source>
</evidence>
<dbReference type="GO" id="GO:0032259">
    <property type="term" value="P:methylation"/>
    <property type="evidence" value="ECO:0007669"/>
    <property type="project" value="UniProtKB-KW"/>
</dbReference>
<dbReference type="HAMAP" id="MF_00772">
    <property type="entry name" value="OGT"/>
    <property type="match status" value="1"/>
</dbReference>
<dbReference type="GO" id="GO:0006307">
    <property type="term" value="P:DNA alkylation repair"/>
    <property type="evidence" value="ECO:0007669"/>
    <property type="project" value="UniProtKB-UniRule"/>
</dbReference>